<accession>A0A8H2W7D6</accession>
<keyword evidence="2" id="KW-0472">Membrane</keyword>
<dbReference type="AlphaFoldDB" id="A0A8H2W7D6"/>
<proteinExistence type="predicted"/>
<keyword evidence="3" id="KW-0732">Signal</keyword>
<feature type="region of interest" description="Disordered" evidence="1">
    <location>
        <begin position="139"/>
        <end position="172"/>
    </location>
</feature>
<evidence type="ECO:0000256" key="2">
    <source>
        <dbReference type="SAM" id="Phobius"/>
    </source>
</evidence>
<dbReference type="Proteomes" id="UP000663840">
    <property type="component" value="Unassembled WGS sequence"/>
</dbReference>
<feature type="region of interest" description="Disordered" evidence="1">
    <location>
        <begin position="411"/>
        <end position="438"/>
    </location>
</feature>
<gene>
    <name evidence="4" type="ORF">RDB_LOCUS5743</name>
</gene>
<feature type="transmembrane region" description="Helical" evidence="2">
    <location>
        <begin position="209"/>
        <end position="229"/>
    </location>
</feature>
<feature type="chain" id="PRO_5034969971" description="Extracellular membrane protein CFEM domain-containing protein" evidence="3">
    <location>
        <begin position="25"/>
        <end position="556"/>
    </location>
</feature>
<feature type="region of interest" description="Disordered" evidence="1">
    <location>
        <begin position="518"/>
        <end position="538"/>
    </location>
</feature>
<sequence length="556" mass="59158">MMMMPAISFVFVSTFMCFLSTTHAYPMRLNVRQALPNTPAPPACVVACAQSIVPTVPSCVQGFELCIAKQCTSSELNAGNNFVGPYCAGNGIIHAENGVLVTDLPPVPNGAATTTTTVPLSAGPSTVIVTEFVTLSPTPTTEVATATPTPAPAPAPTTLNPAPVSTTLMSSTDAPTSTLISATVSPSDPSNPPGFIESMSSSTALRSPAAISVYVIISIIIILVILVFFRRWRRNHHCDYIIPTHRRTRGKSFLIDESSFKRHSFHSAIELTKKPSPIYTLSLKEEQPLPALPIPTKNSATPSVGVALSYVPHLAIAYAPPRNYTALPGRSPSPGLSPESEKSFVGQTFAAGRERAITNIRHSREGSRSPTSPVSPASSTSSINVDMYGAATRAPLPAHAYMVPYQPTAPSPLRAQLPSKPKPTRVSTIAEEPRTPHGAQSVFSMETTISQPFSILSSKIETAQRVKPTLASHVRGPHSSERIRQFTFPAANPRQSLNETELQITISDALMDDAPVTRSQTPNGSMHRGAGGSVSSISKVQGKLQALVGGMRRDRD</sequence>
<feature type="region of interest" description="Disordered" evidence="1">
    <location>
        <begin position="359"/>
        <end position="381"/>
    </location>
</feature>
<dbReference type="EMBL" id="CAJMWR010000102">
    <property type="protein sequence ID" value="CAE6345191.1"/>
    <property type="molecule type" value="Genomic_DNA"/>
</dbReference>
<keyword evidence="2" id="KW-0812">Transmembrane</keyword>
<evidence type="ECO:0000313" key="5">
    <source>
        <dbReference type="Proteomes" id="UP000663840"/>
    </source>
</evidence>
<feature type="compositionally biased region" description="Low complexity" evidence="1">
    <location>
        <begin position="139"/>
        <end position="148"/>
    </location>
</feature>
<protein>
    <recommendedName>
        <fullName evidence="6">Extracellular membrane protein CFEM domain-containing protein</fullName>
    </recommendedName>
</protein>
<reference evidence="4" key="1">
    <citation type="submission" date="2021-01" db="EMBL/GenBank/DDBJ databases">
        <authorList>
            <person name="Kaushik A."/>
        </authorList>
    </citation>
    <scope>NUCLEOTIDE SEQUENCE</scope>
    <source>
        <strain evidence="4">AG1-1A</strain>
    </source>
</reference>
<keyword evidence="2" id="KW-1133">Transmembrane helix</keyword>
<evidence type="ECO:0000256" key="3">
    <source>
        <dbReference type="SAM" id="SignalP"/>
    </source>
</evidence>
<evidence type="ECO:0000256" key="1">
    <source>
        <dbReference type="SAM" id="MobiDB-lite"/>
    </source>
</evidence>
<organism evidence="4 5">
    <name type="scientific">Rhizoctonia solani</name>
    <dbReference type="NCBI Taxonomy" id="456999"/>
    <lineage>
        <taxon>Eukaryota</taxon>
        <taxon>Fungi</taxon>
        <taxon>Dikarya</taxon>
        <taxon>Basidiomycota</taxon>
        <taxon>Agaricomycotina</taxon>
        <taxon>Agaricomycetes</taxon>
        <taxon>Cantharellales</taxon>
        <taxon>Ceratobasidiaceae</taxon>
        <taxon>Rhizoctonia</taxon>
    </lineage>
</organism>
<name>A0A8H2W7D6_9AGAM</name>
<feature type="compositionally biased region" description="Low complexity" evidence="1">
    <location>
        <begin position="368"/>
        <end position="381"/>
    </location>
</feature>
<evidence type="ECO:0000313" key="4">
    <source>
        <dbReference type="EMBL" id="CAE6345191.1"/>
    </source>
</evidence>
<comment type="caution">
    <text evidence="4">The sequence shown here is derived from an EMBL/GenBank/DDBJ whole genome shotgun (WGS) entry which is preliminary data.</text>
</comment>
<evidence type="ECO:0008006" key="6">
    <source>
        <dbReference type="Google" id="ProtNLM"/>
    </source>
</evidence>
<feature type="signal peptide" evidence="3">
    <location>
        <begin position="1"/>
        <end position="24"/>
    </location>
</feature>